<dbReference type="GO" id="GO:0005829">
    <property type="term" value="C:cytosol"/>
    <property type="evidence" value="ECO:0007669"/>
    <property type="project" value="TreeGrafter"/>
</dbReference>
<reference evidence="1" key="1">
    <citation type="submission" date="2019-03" db="EMBL/GenBank/DDBJ databases">
        <title>Single cell metagenomics reveals metabolic interactions within the superorganism composed of flagellate Streblomastix strix and complex community of Bacteroidetes bacteria on its surface.</title>
        <authorList>
            <person name="Treitli S.C."/>
            <person name="Kolisko M."/>
            <person name="Husnik F."/>
            <person name="Keeling P."/>
            <person name="Hampl V."/>
        </authorList>
    </citation>
    <scope>NUCLEOTIDE SEQUENCE</scope>
    <source>
        <strain evidence="1">STM</strain>
    </source>
</reference>
<dbReference type="PANTHER" id="PTHR10948">
    <property type="entry name" value="TRANSPOSASE"/>
    <property type="match status" value="1"/>
</dbReference>
<dbReference type="InterPro" id="IPR051917">
    <property type="entry name" value="Transposase-Integrase"/>
</dbReference>
<organism evidence="1">
    <name type="scientific">termite gut metagenome</name>
    <dbReference type="NCBI Taxonomy" id="433724"/>
    <lineage>
        <taxon>unclassified sequences</taxon>
        <taxon>metagenomes</taxon>
        <taxon>organismal metagenomes</taxon>
    </lineage>
</organism>
<dbReference type="GO" id="GO:0032196">
    <property type="term" value="P:transposition"/>
    <property type="evidence" value="ECO:0007669"/>
    <property type="project" value="TreeGrafter"/>
</dbReference>
<proteinExistence type="predicted"/>
<feature type="non-terminal residue" evidence="1">
    <location>
        <position position="195"/>
    </location>
</feature>
<accession>A0A5J4PAF7</accession>
<gene>
    <name evidence="1" type="ORF">EZS27_042969</name>
</gene>
<evidence type="ECO:0000313" key="1">
    <source>
        <dbReference type="EMBL" id="KAA6305379.1"/>
    </source>
</evidence>
<sequence>CIAMKNKQLIREQRYQIQSLLQVDTPKKKIAALIGTSVSSVYREIIRNKGKRGYKAAAAQELCEIRKERYRGNRKFTPAMERHIRDRLTDKQWSPQQIVGEAALNDIPMVSHERIYEFIRQDKTLGGELWKHTRHRLKHRKRPVGGKQVNIKNKVSIELRPPIVDAKERCGDWEIDTIIGKDGQGAILTLTERLT</sequence>
<protein>
    <submittedName>
        <fullName evidence="1">Uncharacterized protein</fullName>
    </submittedName>
</protein>
<dbReference type="PANTHER" id="PTHR10948:SF23">
    <property type="entry name" value="TRANSPOSASE INSI FOR INSERTION SEQUENCE ELEMENT IS30A-RELATED"/>
    <property type="match status" value="1"/>
</dbReference>
<dbReference type="GO" id="GO:0004803">
    <property type="term" value="F:transposase activity"/>
    <property type="evidence" value="ECO:0007669"/>
    <property type="project" value="TreeGrafter"/>
</dbReference>
<name>A0A5J4PAF7_9ZZZZ</name>
<dbReference type="AlphaFoldDB" id="A0A5J4PAF7"/>
<dbReference type="InterPro" id="IPR053392">
    <property type="entry name" value="Transposase_IS30-like"/>
</dbReference>
<dbReference type="EMBL" id="SNRY01010746">
    <property type="protein sequence ID" value="KAA6305379.1"/>
    <property type="molecule type" value="Genomic_DNA"/>
</dbReference>
<comment type="caution">
    <text evidence="1">The sequence shown here is derived from an EMBL/GenBank/DDBJ whole genome shotgun (WGS) entry which is preliminary data.</text>
</comment>
<feature type="non-terminal residue" evidence="1">
    <location>
        <position position="1"/>
    </location>
</feature>
<dbReference type="NCBIfam" id="NF033563">
    <property type="entry name" value="transpos_IS30"/>
    <property type="match status" value="1"/>
</dbReference>